<dbReference type="PRINTS" id="PR00147">
    <property type="entry name" value="DNAPHOTLYASE"/>
</dbReference>
<keyword evidence="2 5" id="KW-0285">Flavoprotein</keyword>
<evidence type="ECO:0000256" key="5">
    <source>
        <dbReference type="PIRSR" id="PIRSR602081-1"/>
    </source>
</evidence>
<reference evidence="8" key="1">
    <citation type="submission" date="2020-12" db="EMBL/GenBank/DDBJ databases">
        <title>Ramlibacter sp. nov., isolated from a freshwater alga, Cryptomonas.</title>
        <authorList>
            <person name="Kim H.M."/>
            <person name="Jeon C.O."/>
        </authorList>
    </citation>
    <scope>NUCLEOTIDE SEQUENCE</scope>
    <source>
        <strain evidence="8">CrO1</strain>
    </source>
</reference>
<sequence>MDKPYAAGLAWFRRDLRAHDQAALHHALRHCRQVHAAFLFDTDILEALPRRDRRVEFIRESLVQLDVALRLLGGSPRHGLIVVHGRAREEIPRLARQLGVQAVFANHDDEPAAIVRDAKVRGALADIGIALHDGKDHVVFGRREVLTQAGTPYSVFTPYKKAWLAKVDDFYLRAYPIERHASALAPRPEALACDAPSLQDLGFEVTNLKDLAIPVGTAGGKALFDDFLQRIDHYGSARDFPAVKGPSYLSVHLRFGTVSIRDLARQAQALASRGNEGAATWLGELVWRDFYMQVLANFPHVADEHGQGHSFRREYDRVHFDHSAKGKALFKAWCEGRTGYPLVDAAMLQLNTTGYMHNRLRMVTASFLCKTLGVDWRWGERYFAVQLNDYDLAANNGGWQWAASCGTDAQPYFRIFNPVTQSRRFDPEGKFITRYLPQLAALPPPVLHAPWTARPVDLEAAGFVLGRDYPMPVVDQDEGRARALERYAVVKTAKAD</sequence>
<feature type="binding site" evidence="5">
    <location>
        <begin position="284"/>
        <end position="291"/>
    </location>
    <ligand>
        <name>FAD</name>
        <dbReference type="ChEBI" id="CHEBI:57692"/>
    </ligand>
</feature>
<dbReference type="InterPro" id="IPR002081">
    <property type="entry name" value="Cryptochrome/DNA_photolyase_1"/>
</dbReference>
<dbReference type="GO" id="GO:0006950">
    <property type="term" value="P:response to stress"/>
    <property type="evidence" value="ECO:0007669"/>
    <property type="project" value="UniProtKB-ARBA"/>
</dbReference>
<dbReference type="GO" id="GO:0006139">
    <property type="term" value="P:nucleobase-containing compound metabolic process"/>
    <property type="evidence" value="ECO:0007669"/>
    <property type="project" value="UniProtKB-ARBA"/>
</dbReference>
<dbReference type="InterPro" id="IPR018394">
    <property type="entry name" value="DNA_photolyase_1_CS_C"/>
</dbReference>
<dbReference type="InterPro" id="IPR005101">
    <property type="entry name" value="Cryptochr/Photolyase_FAD-bd"/>
</dbReference>
<dbReference type="GO" id="GO:0071949">
    <property type="term" value="F:FAD binding"/>
    <property type="evidence" value="ECO:0007669"/>
    <property type="project" value="TreeGrafter"/>
</dbReference>
<dbReference type="GO" id="GO:0003904">
    <property type="term" value="F:deoxyribodipyrimidine photo-lyase activity"/>
    <property type="evidence" value="ECO:0007669"/>
    <property type="project" value="TreeGrafter"/>
</dbReference>
<dbReference type="SUPFAM" id="SSF48173">
    <property type="entry name" value="Cryptochrome/photolyase FAD-binding domain"/>
    <property type="match status" value="1"/>
</dbReference>
<dbReference type="InterPro" id="IPR036134">
    <property type="entry name" value="Crypto/Photolyase_FAD-like_sf"/>
</dbReference>
<comment type="cofactor">
    <cofactor evidence="5">
        <name>FAD</name>
        <dbReference type="ChEBI" id="CHEBI:57692"/>
    </cofactor>
    <text evidence="5">Binds 1 FAD per subunit.</text>
</comment>
<dbReference type="AlphaFoldDB" id="A0A934PY52"/>
<proteinExistence type="inferred from homology"/>
<organism evidence="8 9">
    <name type="scientific">Ramlibacter algicola</name>
    <dbReference type="NCBI Taxonomy" id="2795217"/>
    <lineage>
        <taxon>Bacteria</taxon>
        <taxon>Pseudomonadati</taxon>
        <taxon>Pseudomonadota</taxon>
        <taxon>Betaproteobacteria</taxon>
        <taxon>Burkholderiales</taxon>
        <taxon>Comamonadaceae</taxon>
        <taxon>Ramlibacter</taxon>
    </lineage>
</organism>
<feature type="binding site" evidence="5">
    <location>
        <position position="234"/>
    </location>
    <ligand>
        <name>FAD</name>
        <dbReference type="ChEBI" id="CHEBI:57692"/>
    </ligand>
</feature>
<evidence type="ECO:0000256" key="2">
    <source>
        <dbReference type="ARBA" id="ARBA00022630"/>
    </source>
</evidence>
<dbReference type="Pfam" id="PF03441">
    <property type="entry name" value="FAD_binding_7"/>
    <property type="match status" value="1"/>
</dbReference>
<dbReference type="Pfam" id="PF00875">
    <property type="entry name" value="DNA_photolyase"/>
    <property type="match status" value="1"/>
</dbReference>
<protein>
    <submittedName>
        <fullName evidence="8">Deoxyribodipyrimidine photo-lyase</fullName>
    </submittedName>
</protein>
<dbReference type="Gene3D" id="3.40.50.620">
    <property type="entry name" value="HUPs"/>
    <property type="match status" value="1"/>
</dbReference>
<dbReference type="PANTHER" id="PTHR11455">
    <property type="entry name" value="CRYPTOCHROME"/>
    <property type="match status" value="1"/>
</dbReference>
<comment type="similarity">
    <text evidence="6">Belongs to the DNA photolyase family.</text>
</comment>
<dbReference type="Gene3D" id="1.10.579.10">
    <property type="entry name" value="DNA Cyclobutane Dipyrimidine Photolyase, subunit A, domain 3"/>
    <property type="match status" value="1"/>
</dbReference>
<dbReference type="PROSITE" id="PS00691">
    <property type="entry name" value="DNA_PHOTOLYASES_1_2"/>
    <property type="match status" value="1"/>
</dbReference>
<evidence type="ECO:0000256" key="1">
    <source>
        <dbReference type="ARBA" id="ARBA00001932"/>
    </source>
</evidence>
<keyword evidence="4 6" id="KW-0157">Chromophore</keyword>
<dbReference type="EMBL" id="JAEDAO010000001">
    <property type="protein sequence ID" value="MBK0391740.1"/>
    <property type="molecule type" value="Genomic_DNA"/>
</dbReference>
<evidence type="ECO:0000313" key="8">
    <source>
        <dbReference type="EMBL" id="MBK0391740.1"/>
    </source>
</evidence>
<evidence type="ECO:0000256" key="4">
    <source>
        <dbReference type="ARBA" id="ARBA00022991"/>
    </source>
</evidence>
<feature type="binding site" evidence="5">
    <location>
        <begin position="389"/>
        <end position="391"/>
    </location>
    <ligand>
        <name>FAD</name>
        <dbReference type="ChEBI" id="CHEBI:57692"/>
    </ligand>
</feature>
<dbReference type="InterPro" id="IPR014729">
    <property type="entry name" value="Rossmann-like_a/b/a_fold"/>
</dbReference>
<accession>A0A934PY52</accession>
<dbReference type="PROSITE" id="PS51645">
    <property type="entry name" value="PHR_CRY_ALPHA_BETA"/>
    <property type="match status" value="1"/>
</dbReference>
<evidence type="ECO:0000256" key="6">
    <source>
        <dbReference type="RuleBase" id="RU004182"/>
    </source>
</evidence>
<dbReference type="RefSeq" id="WP_200786540.1">
    <property type="nucleotide sequence ID" value="NZ_JAEDAO010000001.1"/>
</dbReference>
<comment type="cofactor">
    <cofactor evidence="1">
        <name>(6R)-5,10-methylene-5,6,7,8-tetrahydrofolate</name>
        <dbReference type="ChEBI" id="CHEBI:15636"/>
    </cofactor>
</comment>
<keyword evidence="3 5" id="KW-0274">FAD</keyword>
<dbReference type="PANTHER" id="PTHR11455:SF9">
    <property type="entry name" value="CRYPTOCHROME CIRCADIAN CLOCK 5 ISOFORM X1"/>
    <property type="match status" value="1"/>
</dbReference>
<dbReference type="GO" id="GO:0009416">
    <property type="term" value="P:response to light stimulus"/>
    <property type="evidence" value="ECO:0007669"/>
    <property type="project" value="TreeGrafter"/>
</dbReference>
<keyword evidence="9" id="KW-1185">Reference proteome</keyword>
<name>A0A934PY52_9BURK</name>
<dbReference type="Gene3D" id="1.25.40.80">
    <property type="match status" value="1"/>
</dbReference>
<feature type="domain" description="Photolyase/cryptochrome alpha/beta" evidence="7">
    <location>
        <begin position="6"/>
        <end position="139"/>
    </location>
</feature>
<evidence type="ECO:0000256" key="3">
    <source>
        <dbReference type="ARBA" id="ARBA00022827"/>
    </source>
</evidence>
<dbReference type="SUPFAM" id="SSF52425">
    <property type="entry name" value="Cryptochrome/photolyase, N-terminal domain"/>
    <property type="match status" value="1"/>
</dbReference>
<evidence type="ECO:0000259" key="7">
    <source>
        <dbReference type="PROSITE" id="PS51645"/>
    </source>
</evidence>
<dbReference type="GO" id="GO:0003677">
    <property type="term" value="F:DNA binding"/>
    <property type="evidence" value="ECO:0007669"/>
    <property type="project" value="TreeGrafter"/>
</dbReference>
<evidence type="ECO:0000313" key="9">
    <source>
        <dbReference type="Proteomes" id="UP000617041"/>
    </source>
</evidence>
<dbReference type="InterPro" id="IPR006050">
    <property type="entry name" value="DNA_photolyase_N"/>
</dbReference>
<feature type="binding site" evidence="5">
    <location>
        <position position="281"/>
    </location>
    <ligand>
        <name>FAD</name>
        <dbReference type="ChEBI" id="CHEBI:57692"/>
    </ligand>
</feature>
<comment type="caution">
    <text evidence="8">The sequence shown here is derived from an EMBL/GenBank/DDBJ whole genome shotgun (WGS) entry which is preliminary data.</text>
</comment>
<dbReference type="Proteomes" id="UP000617041">
    <property type="component" value="Unassembled WGS sequence"/>
</dbReference>
<dbReference type="InterPro" id="IPR036155">
    <property type="entry name" value="Crypto/Photolyase_N_sf"/>
</dbReference>
<gene>
    <name evidence="8" type="ORF">I8E28_03980</name>
</gene>